<dbReference type="PANTHER" id="PTHR23505:SF96">
    <property type="entry name" value="LP14756P"/>
    <property type="match status" value="1"/>
</dbReference>
<evidence type="ECO:0000313" key="10">
    <source>
        <dbReference type="Proteomes" id="UP001107558"/>
    </source>
</evidence>
<evidence type="ECO:0000256" key="2">
    <source>
        <dbReference type="ARBA" id="ARBA00022448"/>
    </source>
</evidence>
<dbReference type="InterPro" id="IPR011701">
    <property type="entry name" value="MFS"/>
</dbReference>
<proteinExistence type="inferred from homology"/>
<organism evidence="9 10">
    <name type="scientific">Polypedilum vanderplanki</name>
    <name type="common">Sleeping chironomid midge</name>
    <dbReference type="NCBI Taxonomy" id="319348"/>
    <lineage>
        <taxon>Eukaryota</taxon>
        <taxon>Metazoa</taxon>
        <taxon>Ecdysozoa</taxon>
        <taxon>Arthropoda</taxon>
        <taxon>Hexapoda</taxon>
        <taxon>Insecta</taxon>
        <taxon>Pterygota</taxon>
        <taxon>Neoptera</taxon>
        <taxon>Endopterygota</taxon>
        <taxon>Diptera</taxon>
        <taxon>Nematocera</taxon>
        <taxon>Chironomoidea</taxon>
        <taxon>Chironomidae</taxon>
        <taxon>Chironominae</taxon>
        <taxon>Polypedilum</taxon>
        <taxon>Polypedilum</taxon>
    </lineage>
</organism>
<name>A0A9J6CKJ7_POLVA</name>
<dbReference type="PROSITE" id="PS50850">
    <property type="entry name" value="MFS"/>
    <property type="match status" value="1"/>
</dbReference>
<evidence type="ECO:0000256" key="1">
    <source>
        <dbReference type="ARBA" id="ARBA00004141"/>
    </source>
</evidence>
<feature type="transmembrane region" description="Helical" evidence="7">
    <location>
        <begin position="186"/>
        <end position="204"/>
    </location>
</feature>
<dbReference type="CDD" id="cd17328">
    <property type="entry name" value="MFS_spinster_like"/>
    <property type="match status" value="1"/>
</dbReference>
<dbReference type="GO" id="GO:0016020">
    <property type="term" value="C:membrane"/>
    <property type="evidence" value="ECO:0007669"/>
    <property type="project" value="UniProtKB-SubCell"/>
</dbReference>
<dbReference type="GO" id="GO:0022857">
    <property type="term" value="F:transmembrane transporter activity"/>
    <property type="evidence" value="ECO:0007669"/>
    <property type="project" value="InterPro"/>
</dbReference>
<gene>
    <name evidence="9" type="ORF">PVAND_011828</name>
</gene>
<dbReference type="InterPro" id="IPR036259">
    <property type="entry name" value="MFS_trans_sf"/>
</dbReference>
<feature type="transmembrane region" description="Helical" evidence="7">
    <location>
        <begin position="272"/>
        <end position="291"/>
    </location>
</feature>
<evidence type="ECO:0000256" key="6">
    <source>
        <dbReference type="ARBA" id="ARBA00024338"/>
    </source>
</evidence>
<comment type="caution">
    <text evidence="9">The sequence shown here is derived from an EMBL/GenBank/DDBJ whole genome shotgun (WGS) entry which is preliminary data.</text>
</comment>
<keyword evidence="5 7" id="KW-0472">Membrane</keyword>
<keyword evidence="3 7" id="KW-0812">Transmembrane</keyword>
<keyword evidence="4 7" id="KW-1133">Transmembrane helix</keyword>
<evidence type="ECO:0000313" key="9">
    <source>
        <dbReference type="EMBL" id="KAG5682477.1"/>
    </source>
</evidence>
<feature type="transmembrane region" description="Helical" evidence="7">
    <location>
        <begin position="432"/>
        <end position="455"/>
    </location>
</feature>
<dbReference type="InterPro" id="IPR044770">
    <property type="entry name" value="MFS_spinster-like"/>
</dbReference>
<sequence length="504" mass="56086">MIGVGENFEGFKKAYVLGILTVCYIVGELGHYLIGVTSRATARDINYGDFACQLNATNFEKDDIPTQCEEIIDDQACSNVNINGTYYCEWDRNGLGLEYQFLAGPVFILVFTIVGVVLGIAADKYNRSKMLFVCTLVFGVAIVLQGSVQNYWQLIVLRMIMAAGESGCNPLATGIMSDIFPESKRALVMAIFNWGVYGGYGIAFPVGRYLTKLNVFDLSWRFCYYLTGVIALVIAVFIGLTLKEPERKAIGNNTTQNNKKVSLCKVLMKPDVVMLMIAASIRHCGGMTFAYNADLYYNTYFPEIDLGWWLFAVTIGIGSIGVVFGGIVSDKIVKKMGVRSRVLVLALSQLISTPGAFGSIYFDPLWAMITLASSYFFAEMWFGIVFAVIVEIVPLEVRSSVVGVFMFVINNIGGNLPILVDPVAKLIGYRESISIFYAGFYLISSVLFFITMYFMEKKEEEKPIQTDQNESNNVQQQGIDNRSYIPDSITLQHLSGRTAEKNYY</sequence>
<dbReference type="EMBL" id="JADBJN010000001">
    <property type="protein sequence ID" value="KAG5682477.1"/>
    <property type="molecule type" value="Genomic_DNA"/>
</dbReference>
<accession>A0A9J6CKJ7</accession>
<keyword evidence="10" id="KW-1185">Reference proteome</keyword>
<dbReference type="Pfam" id="PF07690">
    <property type="entry name" value="MFS_1"/>
    <property type="match status" value="1"/>
</dbReference>
<dbReference type="Proteomes" id="UP001107558">
    <property type="component" value="Chromosome 1"/>
</dbReference>
<comment type="similarity">
    <text evidence="6">Belongs to the major facilitator superfamily. Spinster (TC 2.A.1.49) family.</text>
</comment>
<comment type="subcellular location">
    <subcellularLocation>
        <location evidence="1">Membrane</location>
        <topology evidence="1">Multi-pass membrane protein</topology>
    </subcellularLocation>
</comment>
<dbReference type="AlphaFoldDB" id="A0A9J6CKJ7"/>
<evidence type="ECO:0000256" key="4">
    <source>
        <dbReference type="ARBA" id="ARBA00022989"/>
    </source>
</evidence>
<feature type="transmembrane region" description="Helical" evidence="7">
    <location>
        <begin position="99"/>
        <end position="118"/>
    </location>
</feature>
<feature type="domain" description="Major facilitator superfamily (MFS) profile" evidence="8">
    <location>
        <begin position="16"/>
        <end position="456"/>
    </location>
</feature>
<dbReference type="InterPro" id="IPR020846">
    <property type="entry name" value="MFS_dom"/>
</dbReference>
<dbReference type="OrthoDB" id="3639251at2759"/>
<evidence type="ECO:0000259" key="8">
    <source>
        <dbReference type="PROSITE" id="PS50850"/>
    </source>
</evidence>
<feature type="transmembrane region" description="Helical" evidence="7">
    <location>
        <begin position="130"/>
        <end position="148"/>
    </location>
</feature>
<feature type="transmembrane region" description="Helical" evidence="7">
    <location>
        <begin position="14"/>
        <end position="34"/>
    </location>
</feature>
<feature type="transmembrane region" description="Helical" evidence="7">
    <location>
        <begin position="306"/>
        <end position="328"/>
    </location>
</feature>
<feature type="transmembrane region" description="Helical" evidence="7">
    <location>
        <begin position="401"/>
        <end position="420"/>
    </location>
</feature>
<evidence type="ECO:0000256" key="3">
    <source>
        <dbReference type="ARBA" id="ARBA00022692"/>
    </source>
</evidence>
<dbReference type="PANTHER" id="PTHR23505">
    <property type="entry name" value="SPINSTER"/>
    <property type="match status" value="1"/>
</dbReference>
<feature type="transmembrane region" description="Helical" evidence="7">
    <location>
        <begin position="340"/>
        <end position="362"/>
    </location>
</feature>
<reference evidence="9" key="1">
    <citation type="submission" date="2021-03" db="EMBL/GenBank/DDBJ databases">
        <title>Chromosome level genome of the anhydrobiotic midge Polypedilum vanderplanki.</title>
        <authorList>
            <person name="Yoshida Y."/>
            <person name="Kikawada T."/>
            <person name="Gusev O."/>
        </authorList>
    </citation>
    <scope>NUCLEOTIDE SEQUENCE</scope>
    <source>
        <strain evidence="9">NIAS01</strain>
        <tissue evidence="9">Whole body or cell culture</tissue>
    </source>
</reference>
<feature type="transmembrane region" description="Helical" evidence="7">
    <location>
        <begin position="368"/>
        <end position="389"/>
    </location>
</feature>
<feature type="transmembrane region" description="Helical" evidence="7">
    <location>
        <begin position="224"/>
        <end position="242"/>
    </location>
</feature>
<dbReference type="Gene3D" id="1.20.1250.20">
    <property type="entry name" value="MFS general substrate transporter like domains"/>
    <property type="match status" value="1"/>
</dbReference>
<protein>
    <recommendedName>
        <fullName evidence="8">Major facilitator superfamily (MFS) profile domain-containing protein</fullName>
    </recommendedName>
</protein>
<evidence type="ECO:0000256" key="7">
    <source>
        <dbReference type="SAM" id="Phobius"/>
    </source>
</evidence>
<dbReference type="SUPFAM" id="SSF103473">
    <property type="entry name" value="MFS general substrate transporter"/>
    <property type="match status" value="1"/>
</dbReference>
<keyword evidence="2" id="KW-0813">Transport</keyword>
<evidence type="ECO:0000256" key="5">
    <source>
        <dbReference type="ARBA" id="ARBA00023136"/>
    </source>
</evidence>